<sequence>MASQPHIVVFPFMAHGHTIPLLDLSKVLWCHGIRVTLITTPSNASFIRNSLSMYPQIRVIEIPFPHVHGLPQGCENMSQAPSKDILLIFLNATKLLREPFEKILEKMSQECDLPICMIADTFHGWTKMSCKSFGIPRLVFHGMGAFSMAVKKSLTLYPTHMDDKVVVKGVQTCFPLTKADLPKSLTNDDGISRFFLEAEYTDLGCWGVIVNSFLALEPNHVASLEALYGHGTKIWCVGPLMQYEFQMNEKDKEDENRSETVPAWAEWLNRHKCVGSVLYVSFGTETDFSNEQLDEVAHALVMSGQDFIWVAKQPNWEPPGDVACHDGRGLILRDWVDQRWVLAHKAIGGFLSHCGWNSVLESLSCGVPMLAWPMKAEQHLNAKFLAEELKVAMRVRLPCTRVEGGALVSRGVIYEGVKELMQGENGQKARERAEEIGRMAREAVKGNGSSYNSLNDLINQVKNLKSLKEKILE</sequence>
<dbReference type="AlphaFoldDB" id="A0AAN8VEA5"/>
<name>A0AAN8VEA5_9MAGN</name>
<dbReference type="GO" id="GO:0035251">
    <property type="term" value="F:UDP-glucosyltransferase activity"/>
    <property type="evidence" value="ECO:0007669"/>
    <property type="project" value="TreeGrafter"/>
</dbReference>
<accession>A0AAN8VEA5</accession>
<keyword evidence="7" id="KW-1185">Reference proteome</keyword>
<dbReference type="Gene3D" id="3.40.50.2000">
    <property type="entry name" value="Glycogen Phosphorylase B"/>
    <property type="match status" value="2"/>
</dbReference>
<dbReference type="EMBL" id="JBAMMX010000014">
    <property type="protein sequence ID" value="KAK6927712.1"/>
    <property type="molecule type" value="Genomic_DNA"/>
</dbReference>
<dbReference type="InterPro" id="IPR002213">
    <property type="entry name" value="UDP_glucos_trans"/>
</dbReference>
<dbReference type="CDD" id="cd03784">
    <property type="entry name" value="GT1_Gtf-like"/>
    <property type="match status" value="1"/>
</dbReference>
<dbReference type="PROSITE" id="PS00375">
    <property type="entry name" value="UDPGT"/>
    <property type="match status" value="1"/>
</dbReference>
<evidence type="ECO:0000259" key="5">
    <source>
        <dbReference type="Pfam" id="PF26168"/>
    </source>
</evidence>
<dbReference type="Proteomes" id="UP001370490">
    <property type="component" value="Unassembled WGS sequence"/>
</dbReference>
<evidence type="ECO:0000256" key="1">
    <source>
        <dbReference type="ARBA" id="ARBA00009995"/>
    </source>
</evidence>
<comment type="caution">
    <text evidence="6">The sequence shown here is derived from an EMBL/GenBank/DDBJ whole genome shotgun (WGS) entry which is preliminary data.</text>
</comment>
<feature type="domain" description="Glycosyltransferase N-terminal" evidence="5">
    <location>
        <begin position="7"/>
        <end position="241"/>
    </location>
</feature>
<evidence type="ECO:0000313" key="6">
    <source>
        <dbReference type="EMBL" id="KAK6927712.1"/>
    </source>
</evidence>
<keyword evidence="2 3" id="KW-0808">Transferase</keyword>
<protein>
    <recommendedName>
        <fullName evidence="4">Glycosyltransferase</fullName>
        <ecNumber evidence="4">2.4.1.-</ecNumber>
    </recommendedName>
</protein>
<dbReference type="PANTHER" id="PTHR48047:SF185">
    <property type="entry name" value="GLYCOSYLTRANSFERASE"/>
    <property type="match status" value="1"/>
</dbReference>
<evidence type="ECO:0000256" key="2">
    <source>
        <dbReference type="ARBA" id="ARBA00022679"/>
    </source>
</evidence>
<dbReference type="PANTHER" id="PTHR48047">
    <property type="entry name" value="GLYCOSYLTRANSFERASE"/>
    <property type="match status" value="1"/>
</dbReference>
<dbReference type="Pfam" id="PF26168">
    <property type="entry name" value="Glyco_transf_N"/>
    <property type="match status" value="1"/>
</dbReference>
<dbReference type="SUPFAM" id="SSF53756">
    <property type="entry name" value="UDP-Glycosyltransferase/glycogen phosphorylase"/>
    <property type="match status" value="1"/>
</dbReference>
<evidence type="ECO:0000256" key="3">
    <source>
        <dbReference type="RuleBase" id="RU003718"/>
    </source>
</evidence>
<dbReference type="Pfam" id="PF00201">
    <property type="entry name" value="UDPGT"/>
    <property type="match status" value="1"/>
</dbReference>
<dbReference type="EC" id="2.4.1.-" evidence="4"/>
<reference evidence="6 7" key="1">
    <citation type="submission" date="2023-12" db="EMBL/GenBank/DDBJ databases">
        <title>A high-quality genome assembly for Dillenia turbinata (Dilleniales).</title>
        <authorList>
            <person name="Chanderbali A."/>
        </authorList>
    </citation>
    <scope>NUCLEOTIDE SEQUENCE [LARGE SCALE GENOMIC DNA]</scope>
    <source>
        <strain evidence="6">LSX21</strain>
        <tissue evidence="6">Leaf</tissue>
    </source>
</reference>
<dbReference type="FunFam" id="3.40.50.2000:FF:000107">
    <property type="entry name" value="Glycosyltransferase"/>
    <property type="match status" value="1"/>
</dbReference>
<dbReference type="InterPro" id="IPR058980">
    <property type="entry name" value="Glyco_transf_N"/>
</dbReference>
<comment type="similarity">
    <text evidence="1 3">Belongs to the UDP-glycosyltransferase family.</text>
</comment>
<gene>
    <name evidence="6" type="ORF">RJ641_006303</name>
</gene>
<evidence type="ECO:0000256" key="4">
    <source>
        <dbReference type="RuleBase" id="RU362057"/>
    </source>
</evidence>
<keyword evidence="3" id="KW-0328">Glycosyltransferase</keyword>
<proteinExistence type="inferred from homology"/>
<dbReference type="InterPro" id="IPR035595">
    <property type="entry name" value="UDP_glycos_trans_CS"/>
</dbReference>
<evidence type="ECO:0000313" key="7">
    <source>
        <dbReference type="Proteomes" id="UP001370490"/>
    </source>
</evidence>
<organism evidence="6 7">
    <name type="scientific">Dillenia turbinata</name>
    <dbReference type="NCBI Taxonomy" id="194707"/>
    <lineage>
        <taxon>Eukaryota</taxon>
        <taxon>Viridiplantae</taxon>
        <taxon>Streptophyta</taxon>
        <taxon>Embryophyta</taxon>
        <taxon>Tracheophyta</taxon>
        <taxon>Spermatophyta</taxon>
        <taxon>Magnoliopsida</taxon>
        <taxon>eudicotyledons</taxon>
        <taxon>Gunneridae</taxon>
        <taxon>Pentapetalae</taxon>
        <taxon>Dilleniales</taxon>
        <taxon>Dilleniaceae</taxon>
        <taxon>Dillenia</taxon>
    </lineage>
</organism>